<dbReference type="InterPro" id="IPR005828">
    <property type="entry name" value="MFS_sugar_transport-like"/>
</dbReference>
<dbReference type="PANTHER" id="PTHR43045:SF1">
    <property type="entry name" value="SHIKIMATE TRANSPORTER"/>
    <property type="match status" value="1"/>
</dbReference>
<dbReference type="InterPro" id="IPR011701">
    <property type="entry name" value="MFS"/>
</dbReference>
<feature type="transmembrane region" description="Helical" evidence="7">
    <location>
        <begin position="245"/>
        <end position="271"/>
    </location>
</feature>
<proteinExistence type="predicted"/>
<dbReference type="RefSeq" id="WP_166232640.1">
    <property type="nucleotide sequence ID" value="NZ_CP049865.1"/>
</dbReference>
<dbReference type="EMBL" id="CP049865">
    <property type="protein sequence ID" value="QIK71846.1"/>
    <property type="molecule type" value="Genomic_DNA"/>
</dbReference>
<dbReference type="InterPro" id="IPR020846">
    <property type="entry name" value="MFS_dom"/>
</dbReference>
<dbReference type="InterPro" id="IPR036259">
    <property type="entry name" value="MFS_trans_sf"/>
</dbReference>
<keyword evidence="5 7" id="KW-1133">Transmembrane helix</keyword>
<dbReference type="Pfam" id="PF07690">
    <property type="entry name" value="MFS_1"/>
    <property type="match status" value="1"/>
</dbReference>
<evidence type="ECO:0000256" key="5">
    <source>
        <dbReference type="ARBA" id="ARBA00022989"/>
    </source>
</evidence>
<evidence type="ECO:0000313" key="10">
    <source>
        <dbReference type="Proteomes" id="UP000501058"/>
    </source>
</evidence>
<feature type="transmembrane region" description="Helical" evidence="7">
    <location>
        <begin position="88"/>
        <end position="107"/>
    </location>
</feature>
<comment type="subcellular location">
    <subcellularLocation>
        <location evidence="1">Cell membrane</location>
        <topology evidence="1">Multi-pass membrane protein</topology>
    </subcellularLocation>
</comment>
<feature type="transmembrane region" description="Helical" evidence="7">
    <location>
        <begin position="154"/>
        <end position="176"/>
    </location>
</feature>
<dbReference type="CDD" id="cd17369">
    <property type="entry name" value="MFS_ShiA_like"/>
    <property type="match status" value="1"/>
</dbReference>
<keyword evidence="3" id="KW-1003">Cell membrane</keyword>
<keyword evidence="6 7" id="KW-0472">Membrane</keyword>
<dbReference type="KEGG" id="prv:G7070_05600"/>
<evidence type="ECO:0000256" key="6">
    <source>
        <dbReference type="ARBA" id="ARBA00023136"/>
    </source>
</evidence>
<name>A0A6G7Y5A1_9ACTN</name>
<evidence type="ECO:0000256" key="4">
    <source>
        <dbReference type="ARBA" id="ARBA00022692"/>
    </source>
</evidence>
<evidence type="ECO:0000313" key="9">
    <source>
        <dbReference type="EMBL" id="QIK71846.1"/>
    </source>
</evidence>
<feature type="transmembrane region" description="Helical" evidence="7">
    <location>
        <begin position="188"/>
        <end position="207"/>
    </location>
</feature>
<feature type="transmembrane region" description="Helical" evidence="7">
    <location>
        <begin position="53"/>
        <end position="76"/>
    </location>
</feature>
<dbReference type="AlphaFoldDB" id="A0A6G7Y5A1"/>
<feature type="domain" description="Major facilitator superfamily (MFS) profile" evidence="8">
    <location>
        <begin position="16"/>
        <end position="429"/>
    </location>
</feature>
<dbReference type="Proteomes" id="UP000501058">
    <property type="component" value="Chromosome"/>
</dbReference>
<dbReference type="GO" id="GO:0005886">
    <property type="term" value="C:plasma membrane"/>
    <property type="evidence" value="ECO:0007669"/>
    <property type="project" value="UniProtKB-SubCell"/>
</dbReference>
<dbReference type="SUPFAM" id="SSF103473">
    <property type="entry name" value="MFS general substrate transporter"/>
    <property type="match status" value="1"/>
</dbReference>
<feature type="transmembrane region" description="Helical" evidence="7">
    <location>
        <begin position="277"/>
        <end position="298"/>
    </location>
</feature>
<dbReference type="GO" id="GO:0022857">
    <property type="term" value="F:transmembrane transporter activity"/>
    <property type="evidence" value="ECO:0007669"/>
    <property type="project" value="InterPro"/>
</dbReference>
<sequence length="446" mass="47028">MTAPARVPLTRTQKRTIAGGSIGTLMEYFDYYLYGLAAATVFPKVFFSADDPFIAQLSSFATFAVGFFLRPVGGIVFGHMGDRMGRKVTLLVTVIGMGLTTAAIGLIPPDASIGVAAPILLLILRMMQGLFVGGEMGGAATMVVEHAPVGKRGLYGAFLISGAGIANVLSAGAMAGLGLGSESFFLTWGWRIPFVFALVLAILAVVLRRHLEESEEFTAHATAVANNTVKRTSPLVEVLRHPRNAILGILIGLPQSIAGYIILTFGLAFMVQGGTTAVIGFVGTMIVGFLQIFAAPAYGALSDRIGRRQVYIAGCIGFALLVWPTFLLYGTHNQWLIWLGMIIGFVIPGVAMQGTLQTMLTEMFDVEQRTTGVNIGYQISNTLGGGLAPLIATALVGWAGGQIWPVVVYVAVICAVGAVATASARIRPDTADAGRLNDLNQEGARA</sequence>
<dbReference type="Pfam" id="PF00083">
    <property type="entry name" value="Sugar_tr"/>
    <property type="match status" value="1"/>
</dbReference>
<feature type="transmembrane region" description="Helical" evidence="7">
    <location>
        <begin position="335"/>
        <end position="356"/>
    </location>
</feature>
<evidence type="ECO:0000256" key="1">
    <source>
        <dbReference type="ARBA" id="ARBA00004651"/>
    </source>
</evidence>
<feature type="transmembrane region" description="Helical" evidence="7">
    <location>
        <begin position="406"/>
        <end position="426"/>
    </location>
</feature>
<dbReference type="Gene3D" id="1.20.1250.20">
    <property type="entry name" value="MFS general substrate transporter like domains"/>
    <property type="match status" value="2"/>
</dbReference>
<keyword evidence="2" id="KW-0813">Transport</keyword>
<gene>
    <name evidence="9" type="ORF">G7070_05600</name>
</gene>
<accession>A0A6G7Y5A1</accession>
<dbReference type="PROSITE" id="PS50850">
    <property type="entry name" value="MFS"/>
    <property type="match status" value="1"/>
</dbReference>
<dbReference type="PANTHER" id="PTHR43045">
    <property type="entry name" value="SHIKIMATE TRANSPORTER"/>
    <property type="match status" value="1"/>
</dbReference>
<organism evidence="9 10">
    <name type="scientific">Propioniciclava coleopterorum</name>
    <dbReference type="NCBI Taxonomy" id="2714937"/>
    <lineage>
        <taxon>Bacteria</taxon>
        <taxon>Bacillati</taxon>
        <taxon>Actinomycetota</taxon>
        <taxon>Actinomycetes</taxon>
        <taxon>Propionibacteriales</taxon>
        <taxon>Propionibacteriaceae</taxon>
        <taxon>Propioniciclava</taxon>
    </lineage>
</organism>
<evidence type="ECO:0000259" key="8">
    <source>
        <dbReference type="PROSITE" id="PS50850"/>
    </source>
</evidence>
<feature type="transmembrane region" description="Helical" evidence="7">
    <location>
        <begin position="377"/>
        <end position="400"/>
    </location>
</feature>
<protein>
    <submittedName>
        <fullName evidence="9">MHS family MFS transporter</fullName>
    </submittedName>
</protein>
<keyword evidence="4 7" id="KW-0812">Transmembrane</keyword>
<keyword evidence="10" id="KW-1185">Reference proteome</keyword>
<feature type="transmembrane region" description="Helical" evidence="7">
    <location>
        <begin position="310"/>
        <end position="329"/>
    </location>
</feature>
<reference evidence="9 10" key="1">
    <citation type="submission" date="2020-03" db="EMBL/GenBank/DDBJ databases">
        <title>Propioniciclava sp. nov., isolated from Hydrophilus acuminatus.</title>
        <authorList>
            <person name="Hyun D.-W."/>
            <person name="Bae J.-W."/>
        </authorList>
    </citation>
    <scope>NUCLEOTIDE SEQUENCE [LARGE SCALE GENOMIC DNA]</scope>
    <source>
        <strain evidence="9 10">HDW11</strain>
    </source>
</reference>
<feature type="transmembrane region" description="Helical" evidence="7">
    <location>
        <begin position="113"/>
        <end position="133"/>
    </location>
</feature>
<evidence type="ECO:0000256" key="3">
    <source>
        <dbReference type="ARBA" id="ARBA00022475"/>
    </source>
</evidence>
<evidence type="ECO:0000256" key="7">
    <source>
        <dbReference type="SAM" id="Phobius"/>
    </source>
</evidence>
<evidence type="ECO:0000256" key="2">
    <source>
        <dbReference type="ARBA" id="ARBA00022448"/>
    </source>
</evidence>